<feature type="transmembrane region" description="Helical" evidence="1">
    <location>
        <begin position="92"/>
        <end position="109"/>
    </location>
</feature>
<keyword evidence="3" id="KW-1185">Reference proteome</keyword>
<keyword evidence="1" id="KW-0812">Transmembrane</keyword>
<evidence type="ECO:0000256" key="1">
    <source>
        <dbReference type="SAM" id="Phobius"/>
    </source>
</evidence>
<dbReference type="EMBL" id="CP036501">
    <property type="protein sequence ID" value="UZP73597.1"/>
    <property type="molecule type" value="Genomic_DNA"/>
</dbReference>
<keyword evidence="1" id="KW-0472">Membrane</keyword>
<organism evidence="2 3">
    <name type="scientific">Candidatus Paraluminiphilus aquimaris</name>
    <dbReference type="NCBI Taxonomy" id="2518994"/>
    <lineage>
        <taxon>Bacteria</taxon>
        <taxon>Pseudomonadati</taxon>
        <taxon>Pseudomonadota</taxon>
        <taxon>Gammaproteobacteria</taxon>
        <taxon>Cellvibrionales</taxon>
        <taxon>Halieaceae</taxon>
        <taxon>Candidatus Paraluminiphilus</taxon>
    </lineage>
</organism>
<gene>
    <name evidence="2" type="ORF">E0F26_02100</name>
</gene>
<protein>
    <submittedName>
        <fullName evidence="2">Uncharacterized protein</fullName>
    </submittedName>
</protein>
<name>A0ABY6Q4L5_9GAMM</name>
<proteinExistence type="predicted"/>
<accession>A0ABY6Q4L5</accession>
<feature type="transmembrane region" description="Helical" evidence="1">
    <location>
        <begin position="129"/>
        <end position="147"/>
    </location>
</feature>
<feature type="transmembrane region" description="Helical" evidence="1">
    <location>
        <begin position="51"/>
        <end position="72"/>
    </location>
</feature>
<dbReference type="RefSeq" id="WP_279242395.1">
    <property type="nucleotide sequence ID" value="NZ_CP036501.1"/>
</dbReference>
<keyword evidence="1" id="KW-1133">Transmembrane helix</keyword>
<evidence type="ECO:0000313" key="3">
    <source>
        <dbReference type="Proteomes" id="UP001317963"/>
    </source>
</evidence>
<dbReference type="Proteomes" id="UP001317963">
    <property type="component" value="Chromosome"/>
</dbReference>
<reference evidence="2 3" key="1">
    <citation type="submission" date="2019-02" db="EMBL/GenBank/DDBJ databases">
        <title>Halieaceae_genomes.</title>
        <authorList>
            <person name="Li S.-H."/>
        </authorList>
    </citation>
    <scope>NUCLEOTIDE SEQUENCE [LARGE SCALE GENOMIC DNA]</scope>
    <source>
        <strain evidence="2 3">JH123</strain>
    </source>
</reference>
<evidence type="ECO:0000313" key="2">
    <source>
        <dbReference type="EMBL" id="UZP73597.1"/>
    </source>
</evidence>
<sequence length="153" mass="15985">MRLLINAVFAATVGYTLSVLINSSVSAATLVGFGIEVTIGDRFQMFATEWLGLASTYLLIYVLLHTVVFLLINHFAYNADEPRVSNPATGHALFAIAGALSLLLVYMGLDTAMGLSGVLVASGRTVGGLMAHVATGAASGLIFSRLSDRSSTS</sequence>